<dbReference type="Proteomes" id="UP000887577">
    <property type="component" value="Unplaced"/>
</dbReference>
<evidence type="ECO:0000313" key="2">
    <source>
        <dbReference type="WBParaSite" id="PSU_v2.g18737.t1"/>
    </source>
</evidence>
<dbReference type="AlphaFoldDB" id="A0A914YN32"/>
<dbReference type="WBParaSite" id="PSU_v2.g18737.t1">
    <property type="protein sequence ID" value="PSU_v2.g18737.t1"/>
    <property type="gene ID" value="PSU_v2.g18737"/>
</dbReference>
<evidence type="ECO:0000313" key="1">
    <source>
        <dbReference type="Proteomes" id="UP000887577"/>
    </source>
</evidence>
<organism evidence="1 2">
    <name type="scientific">Panagrolaimus superbus</name>
    <dbReference type="NCBI Taxonomy" id="310955"/>
    <lineage>
        <taxon>Eukaryota</taxon>
        <taxon>Metazoa</taxon>
        <taxon>Ecdysozoa</taxon>
        <taxon>Nematoda</taxon>
        <taxon>Chromadorea</taxon>
        <taxon>Rhabditida</taxon>
        <taxon>Tylenchina</taxon>
        <taxon>Panagrolaimomorpha</taxon>
        <taxon>Panagrolaimoidea</taxon>
        <taxon>Panagrolaimidae</taxon>
        <taxon>Panagrolaimus</taxon>
    </lineage>
</organism>
<sequence length="205" mass="23617">MCSIFVLENAFEWHPHGNVMLMETGPGHLGIAIDTKMKSSDVKALFQLLVAFRFNVEELFMDSPIIELLVAQINKQQVNLLIEMLKTSRKPTNYNGYEDHSLTTLSSSSAIPGPFFPILKKLTITSKSNQLEHLSRLITYAVGVDFLYETQNIDLLCLKICFGGQWCQKRNVRMFKHVSRFRQWTEADSLGERYFQQFSDTSKKR</sequence>
<reference evidence="2" key="1">
    <citation type="submission" date="2022-11" db="UniProtKB">
        <authorList>
            <consortium name="WormBaseParasite"/>
        </authorList>
    </citation>
    <scope>IDENTIFICATION</scope>
</reference>
<accession>A0A914YN32</accession>
<name>A0A914YN32_9BILA</name>
<keyword evidence="1" id="KW-1185">Reference proteome</keyword>
<protein>
    <submittedName>
        <fullName evidence="2">Uncharacterized protein</fullName>
    </submittedName>
</protein>
<proteinExistence type="predicted"/>